<dbReference type="PIRSF" id="PIRSF001959">
    <property type="entry name" value="EPO_receptor"/>
    <property type="match status" value="1"/>
</dbReference>
<dbReference type="OrthoDB" id="9890439at2759"/>
<sequence>MQAVTTLVLELRQRGAHEFCYGFFAQSDRDLDTKVALLLNAEPEDPKCFAGGKYDLTCFWEGKVTPEEYTFKYTYQNEKSMGCAVRAQPVGGGKTRYYCKLSKVIHFLPLDLHVYRAGKQIYNRSIFVDRVFLLDHPANLTMTRTGKPGQLKLTWLPPPLKYMDNSMMYEVHYFIAGSQMGKREVVQAHTEITLRGLQPGTSYGARVRVKFDGVTHDGYWSAWTPTVSMETPHRDTDPLILSLCLVISFILMVLVLSVLLSRRRLLLKKMWPLIPGPGSKFPGLFTVYEGDFQAWLVHSSGGLGWRPALLYLEELPAPLEVLSEVSLGSAAPACAVPSRALHTPAADGEEEEGGARKADAVLPDCWKEKPQEPWLFEQLRPLHRHPLPPFECALLESKEAYVTLNQDPHCDIRQGPLDDVSEESLPLQVLFATTGTPTSQSDLGSLRNSSGTGRLSSRSSFEYPRNTWQPKSPCYTYMTVADSGIYMDYSPMNSGRMAGAGTGGVYANEYENEIPPHRLPKTGRPIHSEC</sequence>
<comment type="similarity">
    <text evidence="2">Belongs to the type I cytokine receptor family. Type 1 subfamily.</text>
</comment>
<dbReference type="CDD" id="cd00063">
    <property type="entry name" value="FN3"/>
    <property type="match status" value="1"/>
</dbReference>
<evidence type="ECO:0000256" key="5">
    <source>
        <dbReference type="ARBA" id="ARBA00022692"/>
    </source>
</evidence>
<dbReference type="PANTHER" id="PTHR23037">
    <property type="entry name" value="CYTOKINE RECEPTOR"/>
    <property type="match status" value="1"/>
</dbReference>
<dbReference type="GO" id="GO:0009897">
    <property type="term" value="C:external side of plasma membrane"/>
    <property type="evidence" value="ECO:0007669"/>
    <property type="project" value="TreeGrafter"/>
</dbReference>
<keyword evidence="5 14" id="KW-0812">Transmembrane</keyword>
<name>A0A9Q1J2J0_SYNKA</name>
<keyword evidence="8 14" id="KW-0472">Membrane</keyword>
<dbReference type="SUPFAM" id="SSF49265">
    <property type="entry name" value="Fibronectin type III"/>
    <property type="match status" value="2"/>
</dbReference>
<organism evidence="16 17">
    <name type="scientific">Synaphobranchus kaupii</name>
    <name type="common">Kaup's arrowtooth eel</name>
    <dbReference type="NCBI Taxonomy" id="118154"/>
    <lineage>
        <taxon>Eukaryota</taxon>
        <taxon>Metazoa</taxon>
        <taxon>Chordata</taxon>
        <taxon>Craniata</taxon>
        <taxon>Vertebrata</taxon>
        <taxon>Euteleostomi</taxon>
        <taxon>Actinopterygii</taxon>
        <taxon>Neopterygii</taxon>
        <taxon>Teleostei</taxon>
        <taxon>Anguilliformes</taxon>
        <taxon>Synaphobranchidae</taxon>
        <taxon>Synaphobranchus</taxon>
    </lineage>
</organism>
<evidence type="ECO:0000256" key="4">
    <source>
        <dbReference type="ARBA" id="ARBA00022475"/>
    </source>
</evidence>
<evidence type="ECO:0000256" key="9">
    <source>
        <dbReference type="ARBA" id="ARBA00023157"/>
    </source>
</evidence>
<evidence type="ECO:0000256" key="2">
    <source>
        <dbReference type="ARBA" id="ARBA00007885"/>
    </source>
</evidence>
<dbReference type="InterPro" id="IPR013783">
    <property type="entry name" value="Ig-like_fold"/>
</dbReference>
<evidence type="ECO:0000256" key="12">
    <source>
        <dbReference type="PIRSR" id="PIRSR001959-2"/>
    </source>
</evidence>
<keyword evidence="11" id="KW-0325">Glycoprotein</keyword>
<evidence type="ECO:0000256" key="14">
    <source>
        <dbReference type="SAM" id="Phobius"/>
    </source>
</evidence>
<feature type="disulfide bond" evidence="12">
    <location>
        <begin position="83"/>
        <end position="99"/>
    </location>
</feature>
<dbReference type="EMBL" id="JAINUF010000004">
    <property type="protein sequence ID" value="KAJ8363408.1"/>
    <property type="molecule type" value="Genomic_DNA"/>
</dbReference>
<evidence type="ECO:0000256" key="13">
    <source>
        <dbReference type="SAM" id="MobiDB-lite"/>
    </source>
</evidence>
<dbReference type="SMART" id="SM00060">
    <property type="entry name" value="FN3"/>
    <property type="match status" value="1"/>
</dbReference>
<dbReference type="GO" id="GO:0004896">
    <property type="term" value="F:cytokine receptor activity"/>
    <property type="evidence" value="ECO:0007669"/>
    <property type="project" value="TreeGrafter"/>
</dbReference>
<keyword evidence="6" id="KW-0732">Signal</keyword>
<reference evidence="16" key="1">
    <citation type="journal article" date="2023" name="Science">
        <title>Genome structures resolve the early diversification of teleost fishes.</title>
        <authorList>
            <person name="Parey E."/>
            <person name="Louis A."/>
            <person name="Montfort J."/>
            <person name="Bouchez O."/>
            <person name="Roques C."/>
            <person name="Iampietro C."/>
            <person name="Lluch J."/>
            <person name="Castinel A."/>
            <person name="Donnadieu C."/>
            <person name="Desvignes T."/>
            <person name="Floi Bucao C."/>
            <person name="Jouanno E."/>
            <person name="Wen M."/>
            <person name="Mejri S."/>
            <person name="Dirks R."/>
            <person name="Jansen H."/>
            <person name="Henkel C."/>
            <person name="Chen W.J."/>
            <person name="Zahm M."/>
            <person name="Cabau C."/>
            <person name="Klopp C."/>
            <person name="Thompson A.W."/>
            <person name="Robinson-Rechavi M."/>
            <person name="Braasch I."/>
            <person name="Lecointre G."/>
            <person name="Bobe J."/>
            <person name="Postlethwait J.H."/>
            <person name="Berthelot C."/>
            <person name="Roest Crollius H."/>
            <person name="Guiguen Y."/>
        </authorList>
    </citation>
    <scope>NUCLEOTIDE SEQUENCE</scope>
    <source>
        <strain evidence="16">WJC10195</strain>
    </source>
</reference>
<dbReference type="InterPro" id="IPR015152">
    <property type="entry name" value="Growth/epo_recpt_lig-bind"/>
</dbReference>
<dbReference type="InterPro" id="IPR036116">
    <property type="entry name" value="FN3_sf"/>
</dbReference>
<keyword evidence="17" id="KW-1185">Reference proteome</keyword>
<dbReference type="PROSITE" id="PS50853">
    <property type="entry name" value="FN3"/>
    <property type="match status" value="1"/>
</dbReference>
<keyword evidence="4" id="KW-1003">Cell membrane</keyword>
<keyword evidence="10" id="KW-0675">Receptor</keyword>
<feature type="domain" description="Fibronectin type-III" evidence="15">
    <location>
        <begin position="136"/>
        <end position="234"/>
    </location>
</feature>
<dbReference type="Pfam" id="PF09067">
    <property type="entry name" value="EpoR_lig-bind"/>
    <property type="match status" value="1"/>
</dbReference>
<feature type="region of interest" description="Disordered" evidence="13">
    <location>
        <begin position="435"/>
        <end position="464"/>
    </location>
</feature>
<feature type="compositionally biased region" description="Low complexity" evidence="13">
    <location>
        <begin position="443"/>
        <end position="460"/>
    </location>
</feature>
<evidence type="ECO:0000256" key="3">
    <source>
        <dbReference type="ARBA" id="ARBA00018355"/>
    </source>
</evidence>
<gene>
    <name evidence="16" type="ORF">SKAU_G00122390</name>
</gene>
<evidence type="ECO:0000256" key="1">
    <source>
        <dbReference type="ARBA" id="ARBA00004251"/>
    </source>
</evidence>
<evidence type="ECO:0000313" key="17">
    <source>
        <dbReference type="Proteomes" id="UP001152622"/>
    </source>
</evidence>
<accession>A0A9Q1J2J0</accession>
<protein>
    <recommendedName>
        <fullName evidence="3">Erythropoietin receptor</fullName>
    </recommendedName>
</protein>
<evidence type="ECO:0000256" key="8">
    <source>
        <dbReference type="ARBA" id="ARBA00023136"/>
    </source>
</evidence>
<evidence type="ECO:0000256" key="11">
    <source>
        <dbReference type="ARBA" id="ARBA00023180"/>
    </source>
</evidence>
<dbReference type="InterPro" id="IPR009167">
    <property type="entry name" value="Erythropoietin_rcpt"/>
</dbReference>
<keyword evidence="7 14" id="KW-1133">Transmembrane helix</keyword>
<dbReference type="Proteomes" id="UP001152622">
    <property type="component" value="Chromosome 4"/>
</dbReference>
<dbReference type="Gene3D" id="2.60.40.10">
    <property type="entry name" value="Immunoglobulins"/>
    <property type="match status" value="2"/>
</dbReference>
<keyword evidence="9 12" id="KW-1015">Disulfide bond</keyword>
<proteinExistence type="inferred from homology"/>
<evidence type="ECO:0000256" key="10">
    <source>
        <dbReference type="ARBA" id="ARBA00023170"/>
    </source>
</evidence>
<evidence type="ECO:0000259" key="15">
    <source>
        <dbReference type="PROSITE" id="PS50853"/>
    </source>
</evidence>
<comment type="caution">
    <text evidence="16">The sequence shown here is derived from an EMBL/GenBank/DDBJ whole genome shotgun (WGS) entry which is preliminary data.</text>
</comment>
<evidence type="ECO:0000256" key="7">
    <source>
        <dbReference type="ARBA" id="ARBA00022989"/>
    </source>
</evidence>
<evidence type="ECO:0000256" key="6">
    <source>
        <dbReference type="ARBA" id="ARBA00022729"/>
    </source>
</evidence>
<evidence type="ECO:0000313" key="16">
    <source>
        <dbReference type="EMBL" id="KAJ8363408.1"/>
    </source>
</evidence>
<dbReference type="InterPro" id="IPR003961">
    <property type="entry name" value="FN3_dom"/>
</dbReference>
<dbReference type="AlphaFoldDB" id="A0A9Q1J2J0"/>
<feature type="transmembrane region" description="Helical" evidence="14">
    <location>
        <begin position="239"/>
        <end position="260"/>
    </location>
</feature>
<feature type="disulfide bond" evidence="12">
    <location>
        <begin position="48"/>
        <end position="58"/>
    </location>
</feature>
<dbReference type="Pfam" id="PF00041">
    <property type="entry name" value="fn3"/>
    <property type="match status" value="1"/>
</dbReference>
<dbReference type="PANTHER" id="PTHR23037:SF28">
    <property type="entry name" value="ERYTHROPOIETIN RECEPTOR"/>
    <property type="match status" value="1"/>
</dbReference>
<comment type="subcellular location">
    <subcellularLocation>
        <location evidence="1">Cell membrane</location>
        <topology evidence="1">Single-pass type I membrane protein</topology>
    </subcellularLocation>
</comment>